<dbReference type="OrthoDB" id="9778739at2"/>
<dbReference type="Gene3D" id="1.10.3210.10">
    <property type="entry name" value="Hypothetical protein af1432"/>
    <property type="match status" value="1"/>
</dbReference>
<keyword evidence="2" id="KW-1185">Reference proteome</keyword>
<proteinExistence type="predicted"/>
<evidence type="ECO:0000313" key="1">
    <source>
        <dbReference type="EMBL" id="CUS38426.1"/>
    </source>
</evidence>
<evidence type="ECO:0000313" key="2">
    <source>
        <dbReference type="Proteomes" id="UP000198736"/>
    </source>
</evidence>
<dbReference type="CDD" id="cd00077">
    <property type="entry name" value="HDc"/>
    <property type="match status" value="1"/>
</dbReference>
<dbReference type="RefSeq" id="WP_090900391.1">
    <property type="nucleotide sequence ID" value="NZ_CZPZ01000032.1"/>
</dbReference>
<dbReference type="AlphaFoldDB" id="A0A0S4LNX2"/>
<organism evidence="1 2">
    <name type="scientific">Candidatus Nitrospira nitrificans</name>
    <dbReference type="NCBI Taxonomy" id="1742973"/>
    <lineage>
        <taxon>Bacteria</taxon>
        <taxon>Pseudomonadati</taxon>
        <taxon>Nitrospirota</taxon>
        <taxon>Nitrospiria</taxon>
        <taxon>Nitrospirales</taxon>
        <taxon>Nitrospiraceae</taxon>
        <taxon>Nitrospira</taxon>
    </lineage>
</organism>
<name>A0A0S4LNX2_9BACT</name>
<gene>
    <name evidence="1" type="ORF">COMA2_50081</name>
</gene>
<accession>A0A0S4LNX2</accession>
<dbReference type="SUPFAM" id="SSF109604">
    <property type="entry name" value="HD-domain/PDEase-like"/>
    <property type="match status" value="1"/>
</dbReference>
<reference evidence="2" key="1">
    <citation type="submission" date="2015-10" db="EMBL/GenBank/DDBJ databases">
        <authorList>
            <person name="Luecker S."/>
            <person name="Luecker S."/>
        </authorList>
    </citation>
    <scope>NUCLEOTIDE SEQUENCE [LARGE SCALE GENOMIC DNA]</scope>
</reference>
<dbReference type="InterPro" id="IPR003607">
    <property type="entry name" value="HD/PDEase_dom"/>
</dbReference>
<protein>
    <recommendedName>
        <fullName evidence="3">HD domain-containing protein</fullName>
    </recommendedName>
</protein>
<dbReference type="STRING" id="1742973.COMA2_50081"/>
<dbReference type="EMBL" id="CZPZ01000032">
    <property type="protein sequence ID" value="CUS38426.1"/>
    <property type="molecule type" value="Genomic_DNA"/>
</dbReference>
<sequence length="271" mass="31799">MKLYDYPHPRRPGRTIRGYDRPHAVRTAKMCVTVADRLGHPGDRVRLYHVACLLHDLGRAGLDRQLFGTIWSWAKQRGIPTRPREWRAIHPRTAYGRETEAFVSLYRRDLIASGVAMDPWAVEQIEMRLGYARRLARRLRAVKPKLKRLGIEWKPWMRQVMLYYYYPERLAKAKAWVRQLAEILVACEQFEAYSNQRRGRDYYARNKESLPEAFAYLDKLGQEGILSSQVLSAVRALTAEGVFDPILEEARGEPLTRSDRRYLRSLADRRR</sequence>
<dbReference type="Proteomes" id="UP000198736">
    <property type="component" value="Unassembled WGS sequence"/>
</dbReference>
<evidence type="ECO:0008006" key="3">
    <source>
        <dbReference type="Google" id="ProtNLM"/>
    </source>
</evidence>